<evidence type="ECO:0000313" key="3">
    <source>
        <dbReference type="Proteomes" id="UP000623776"/>
    </source>
</evidence>
<protein>
    <recommendedName>
        <fullName evidence="4">PepSY domain-containing protein</fullName>
    </recommendedName>
</protein>
<dbReference type="AlphaFoldDB" id="A0A8H9LVL2"/>
<reference evidence="3" key="1">
    <citation type="journal article" date="2019" name="Int. J. Syst. Evol. Microbiol.">
        <title>The Global Catalogue of Microorganisms (GCM) 10K type strain sequencing project: providing services to taxonomists for standard genome sequencing and annotation.</title>
        <authorList>
            <consortium name="The Broad Institute Genomics Platform"/>
            <consortium name="The Broad Institute Genome Sequencing Center for Infectious Disease"/>
            <person name="Wu L."/>
            <person name="Ma J."/>
        </authorList>
    </citation>
    <scope>NUCLEOTIDE SEQUENCE [LARGE SCALE GENOMIC DNA]</scope>
    <source>
        <strain evidence="3">KCTC 22154</strain>
    </source>
</reference>
<dbReference type="RefSeq" id="WP_039183184.1">
    <property type="nucleotide sequence ID" value="NZ_BMXN01000004.1"/>
</dbReference>
<evidence type="ECO:0000313" key="2">
    <source>
        <dbReference type="EMBL" id="GGW22190.1"/>
    </source>
</evidence>
<evidence type="ECO:0008006" key="4">
    <source>
        <dbReference type="Google" id="ProtNLM"/>
    </source>
</evidence>
<keyword evidence="1" id="KW-0732">Signal</keyword>
<name>A0A8H9LVL2_9GAMM</name>
<dbReference type="Proteomes" id="UP000623776">
    <property type="component" value="Unassembled WGS sequence"/>
</dbReference>
<dbReference type="EMBL" id="BMXN01000004">
    <property type="protein sequence ID" value="GGW22190.1"/>
    <property type="molecule type" value="Genomic_DNA"/>
</dbReference>
<accession>A0A8H9LVL2</accession>
<comment type="caution">
    <text evidence="2">The sequence shown here is derived from an EMBL/GenBank/DDBJ whole genome shotgun (WGS) entry which is preliminary data.</text>
</comment>
<proteinExistence type="predicted"/>
<gene>
    <name evidence="2" type="ORF">GCM10007157_10960</name>
</gene>
<evidence type="ECO:0000256" key="1">
    <source>
        <dbReference type="SAM" id="SignalP"/>
    </source>
</evidence>
<sequence>MNAMKKMLMIPASALLLSAAASTVYADTQPVDRIDDILTYASDYGFTHYEEISVKSRGRAEVEGWLDDEWYADIEFSLDNGDTLKEERKRLITGAWGMTEDDVRQALNIASQEGMTEFEEIEINKSGSIDIEGRDQNGRELDIKMRQGSFQITEIDRD</sequence>
<keyword evidence="3" id="KW-1185">Reference proteome</keyword>
<organism evidence="2 3">
    <name type="scientific">Vreelandella hamiltonii</name>
    <dbReference type="NCBI Taxonomy" id="502829"/>
    <lineage>
        <taxon>Bacteria</taxon>
        <taxon>Pseudomonadati</taxon>
        <taxon>Pseudomonadota</taxon>
        <taxon>Gammaproteobacteria</taxon>
        <taxon>Oceanospirillales</taxon>
        <taxon>Halomonadaceae</taxon>
        <taxon>Vreelandella</taxon>
    </lineage>
</organism>
<feature type="chain" id="PRO_5034211499" description="PepSY domain-containing protein" evidence="1">
    <location>
        <begin position="27"/>
        <end position="158"/>
    </location>
</feature>
<feature type="signal peptide" evidence="1">
    <location>
        <begin position="1"/>
        <end position="26"/>
    </location>
</feature>